<dbReference type="PANTHER" id="PTHR10426">
    <property type="entry name" value="STRICTOSIDINE SYNTHASE-RELATED"/>
    <property type="match status" value="1"/>
</dbReference>
<evidence type="ECO:0000313" key="8">
    <source>
        <dbReference type="Proteomes" id="UP000886520"/>
    </source>
</evidence>
<feature type="domain" description="Strictosidine synthase conserved region" evidence="6">
    <location>
        <begin position="154"/>
        <end position="241"/>
    </location>
</feature>
<dbReference type="GO" id="GO:0016787">
    <property type="term" value="F:hydrolase activity"/>
    <property type="evidence" value="ECO:0007669"/>
    <property type="project" value="TreeGrafter"/>
</dbReference>
<dbReference type="GO" id="GO:0005773">
    <property type="term" value="C:vacuole"/>
    <property type="evidence" value="ECO:0007669"/>
    <property type="project" value="UniProtKB-SubCell"/>
</dbReference>
<dbReference type="Proteomes" id="UP000886520">
    <property type="component" value="Chromosome 1"/>
</dbReference>
<reference evidence="7" key="1">
    <citation type="submission" date="2021-01" db="EMBL/GenBank/DDBJ databases">
        <title>Adiantum capillus-veneris genome.</title>
        <authorList>
            <person name="Fang Y."/>
            <person name="Liao Q."/>
        </authorList>
    </citation>
    <scope>NUCLEOTIDE SEQUENCE</scope>
    <source>
        <strain evidence="7">H3</strain>
        <tissue evidence="7">Leaf</tissue>
    </source>
</reference>
<keyword evidence="8" id="KW-1185">Reference proteome</keyword>
<dbReference type="EMBL" id="JABFUD020000001">
    <property type="protein sequence ID" value="KAI5084326.1"/>
    <property type="molecule type" value="Genomic_DNA"/>
</dbReference>
<dbReference type="InterPro" id="IPR018119">
    <property type="entry name" value="Strictosidine_synth_cons-reg"/>
</dbReference>
<comment type="subcellular location">
    <subcellularLocation>
        <location evidence="1">Vacuole</location>
    </subcellularLocation>
</comment>
<dbReference type="FunFam" id="2.120.10.30:FF:000066">
    <property type="entry name" value="ABC transporter permease protein"/>
    <property type="match status" value="1"/>
</dbReference>
<evidence type="ECO:0000259" key="6">
    <source>
        <dbReference type="Pfam" id="PF03088"/>
    </source>
</evidence>
<keyword evidence="4" id="KW-0926">Vacuole</keyword>
<accession>A0A9D4ZSD4</accession>
<evidence type="ECO:0000256" key="4">
    <source>
        <dbReference type="ARBA" id="ARBA00022554"/>
    </source>
</evidence>
<dbReference type="Pfam" id="PF03088">
    <property type="entry name" value="Str_synth"/>
    <property type="match status" value="1"/>
</dbReference>
<dbReference type="SUPFAM" id="SSF63829">
    <property type="entry name" value="Calcium-dependent phosphotriesterase"/>
    <property type="match status" value="1"/>
</dbReference>
<gene>
    <name evidence="7" type="ORF">GOP47_0000495</name>
</gene>
<name>A0A9D4ZSD4_ADICA</name>
<comment type="similarity">
    <text evidence="2">Belongs to the strictosidine synthase family.</text>
</comment>
<dbReference type="PANTHER" id="PTHR10426:SF88">
    <property type="entry name" value="ADIPOCYTE PLASMA MEMBRANE-ASSOCIATED PROTEIN HEMOMUCIN-RELATED"/>
    <property type="match status" value="1"/>
</dbReference>
<evidence type="ECO:0000256" key="1">
    <source>
        <dbReference type="ARBA" id="ARBA00004116"/>
    </source>
</evidence>
<evidence type="ECO:0000256" key="2">
    <source>
        <dbReference type="ARBA" id="ARBA00009191"/>
    </source>
</evidence>
<sequence length="365" mass="39816">MDARYAYVVGLVVALAAAARWRALRRDSPIDPHPTQLPIPPPPTGVYAPNAHLHKLHRLADGALPNPEDLVVSRDGRFLYAACSDGWIKQIHLSSGHVRNWTLVPGSGRPLGLALGLHGEVLACEPSLGLLNITEGKVTTLSDDVCGMKFKFADALDVSREDGSIYFTDASTKFGYGASNLDVLEGRPNGRLLKYDPSTGTTTVLATGLHFPNGVAVSKDNSFLVVCETSKVRCGRLWLKGSQKGKLETFIDNLPGYPDNIHRTERGTFWIGLVSGRSLLMETVMSFPFVKHLFATPQGMKFLDVAYSRMAKVLEVSDQGEPLRYMEDPNGKAIGFVTCALEHKNHLYLGGLASDFVGRLSLEQI</sequence>
<dbReference type="InterPro" id="IPR011042">
    <property type="entry name" value="6-blade_b-propeller_TolB-like"/>
</dbReference>
<evidence type="ECO:0000256" key="3">
    <source>
        <dbReference type="ARBA" id="ARBA00022553"/>
    </source>
</evidence>
<dbReference type="AlphaFoldDB" id="A0A9D4ZSD4"/>
<dbReference type="OrthoDB" id="5307922at2759"/>
<evidence type="ECO:0000313" key="7">
    <source>
        <dbReference type="EMBL" id="KAI5084326.1"/>
    </source>
</evidence>
<organism evidence="7 8">
    <name type="scientific">Adiantum capillus-veneris</name>
    <name type="common">Maidenhair fern</name>
    <dbReference type="NCBI Taxonomy" id="13818"/>
    <lineage>
        <taxon>Eukaryota</taxon>
        <taxon>Viridiplantae</taxon>
        <taxon>Streptophyta</taxon>
        <taxon>Embryophyta</taxon>
        <taxon>Tracheophyta</taxon>
        <taxon>Polypodiopsida</taxon>
        <taxon>Polypodiidae</taxon>
        <taxon>Polypodiales</taxon>
        <taxon>Pteridineae</taxon>
        <taxon>Pteridaceae</taxon>
        <taxon>Vittarioideae</taxon>
        <taxon>Adiantum</taxon>
    </lineage>
</organism>
<evidence type="ECO:0000256" key="5">
    <source>
        <dbReference type="ARBA" id="ARBA00023180"/>
    </source>
</evidence>
<keyword evidence="5" id="KW-0325">Glycoprotein</keyword>
<protein>
    <recommendedName>
        <fullName evidence="6">Strictosidine synthase conserved region domain-containing protein</fullName>
    </recommendedName>
</protein>
<proteinExistence type="inferred from homology"/>
<dbReference type="GO" id="GO:0012505">
    <property type="term" value="C:endomembrane system"/>
    <property type="evidence" value="ECO:0007669"/>
    <property type="project" value="TreeGrafter"/>
</dbReference>
<comment type="caution">
    <text evidence="7">The sequence shown here is derived from an EMBL/GenBank/DDBJ whole genome shotgun (WGS) entry which is preliminary data.</text>
</comment>
<keyword evidence="3" id="KW-0597">Phosphoprotein</keyword>
<dbReference type="Gene3D" id="2.120.10.30">
    <property type="entry name" value="TolB, C-terminal domain"/>
    <property type="match status" value="1"/>
</dbReference>
<dbReference type="Pfam" id="PF20067">
    <property type="entry name" value="SSL_N"/>
    <property type="match status" value="1"/>
</dbReference>